<gene>
    <name evidence="4" type="primary">ubiC</name>
    <name evidence="5" type="ORF">A10D4_10526</name>
</gene>
<dbReference type="Proteomes" id="UP000014115">
    <property type="component" value="Unassembled WGS sequence"/>
</dbReference>
<evidence type="ECO:0000256" key="3">
    <source>
        <dbReference type="ARBA" id="ARBA00023239"/>
    </source>
</evidence>
<comment type="caution">
    <text evidence="5">The sequence shown here is derived from an EMBL/GenBank/DDBJ whole genome shotgun (WGS) entry which is preliminary data.</text>
</comment>
<comment type="subcellular location">
    <subcellularLocation>
        <location evidence="4">Cytoplasm</location>
    </subcellularLocation>
</comment>
<feature type="binding site" evidence="4">
    <location>
        <position position="78"/>
    </location>
    <ligand>
        <name>substrate</name>
    </ligand>
</feature>
<protein>
    <recommendedName>
        <fullName evidence="4">Probable chorismate pyruvate-lyase</fullName>
        <shortName evidence="4">CL</shortName>
        <shortName evidence="4">CPL</shortName>
        <ecNumber evidence="4">4.1.3.40</ecNumber>
    </recommendedName>
</protein>
<comment type="catalytic activity">
    <reaction evidence="4">
        <text>chorismate = 4-hydroxybenzoate + pyruvate</text>
        <dbReference type="Rhea" id="RHEA:16505"/>
        <dbReference type="ChEBI" id="CHEBI:15361"/>
        <dbReference type="ChEBI" id="CHEBI:17879"/>
        <dbReference type="ChEBI" id="CHEBI:29748"/>
        <dbReference type="EC" id="4.1.3.40"/>
    </reaction>
</comment>
<evidence type="ECO:0000313" key="6">
    <source>
        <dbReference type="Proteomes" id="UP000014115"/>
    </source>
</evidence>
<dbReference type="STRING" id="740709.A10D4_10526"/>
<comment type="pathway">
    <text evidence="4">Cofactor biosynthesis; ubiquinone biosynthesis.</text>
</comment>
<proteinExistence type="inferred from homology"/>
<dbReference type="InterPro" id="IPR028978">
    <property type="entry name" value="Chorismate_lyase_/UTRA_dom_sf"/>
</dbReference>
<keyword evidence="4" id="KW-0670">Pyruvate</keyword>
<dbReference type="PANTHER" id="PTHR38683">
    <property type="entry name" value="CHORISMATE PYRUVATE-LYASE"/>
    <property type="match status" value="1"/>
</dbReference>
<dbReference type="GO" id="GO:0008813">
    <property type="term" value="F:chorismate lyase activity"/>
    <property type="evidence" value="ECO:0007669"/>
    <property type="project" value="UniProtKB-UniRule"/>
</dbReference>
<evidence type="ECO:0000256" key="2">
    <source>
        <dbReference type="ARBA" id="ARBA00022688"/>
    </source>
</evidence>
<comment type="function">
    <text evidence="4">Removes the pyruvyl group from chorismate, with concomitant aromatization of the ring, to provide 4-hydroxybenzoate (4HB) for the ubiquinone pathway.</text>
</comment>
<keyword evidence="6" id="KW-1185">Reference proteome</keyword>
<comment type="similarity">
    <text evidence="4">Belongs to the UbiC family.</text>
</comment>
<dbReference type="PANTHER" id="PTHR38683:SF1">
    <property type="entry name" value="CHORISMATE PYRUVATE-LYASE"/>
    <property type="match status" value="1"/>
</dbReference>
<dbReference type="Gene3D" id="3.40.1410.10">
    <property type="entry name" value="Chorismate lyase-like"/>
    <property type="match status" value="1"/>
</dbReference>
<evidence type="ECO:0000313" key="5">
    <source>
        <dbReference type="EMBL" id="EKE81506.1"/>
    </source>
</evidence>
<dbReference type="eggNOG" id="COG3161">
    <property type="taxonomic scope" value="Bacteria"/>
</dbReference>
<feature type="binding site" evidence="4">
    <location>
        <position position="174"/>
    </location>
    <ligand>
        <name>substrate</name>
    </ligand>
</feature>
<dbReference type="InterPro" id="IPR007440">
    <property type="entry name" value="Chorismate--pyruvate_lyase"/>
</dbReference>
<dbReference type="RefSeq" id="WP_008489429.1">
    <property type="nucleotide sequence ID" value="NZ_AMRG01000013.1"/>
</dbReference>
<dbReference type="GO" id="GO:0006744">
    <property type="term" value="P:ubiquinone biosynthetic process"/>
    <property type="evidence" value="ECO:0007669"/>
    <property type="project" value="UniProtKB-UniRule"/>
</dbReference>
<dbReference type="Pfam" id="PF04345">
    <property type="entry name" value="Chor_lyase"/>
    <property type="match status" value="1"/>
</dbReference>
<evidence type="ECO:0000256" key="4">
    <source>
        <dbReference type="HAMAP-Rule" id="MF_01632"/>
    </source>
</evidence>
<organism evidence="5 6">
    <name type="scientific">Idiomarina xiamenensis 10-D-4</name>
    <dbReference type="NCBI Taxonomy" id="740709"/>
    <lineage>
        <taxon>Bacteria</taxon>
        <taxon>Pseudomonadati</taxon>
        <taxon>Pseudomonadota</taxon>
        <taxon>Gammaproteobacteria</taxon>
        <taxon>Alteromonadales</taxon>
        <taxon>Idiomarinaceae</taxon>
        <taxon>Idiomarina</taxon>
    </lineage>
</organism>
<feature type="binding site" evidence="4">
    <location>
        <position position="116"/>
    </location>
    <ligand>
        <name>substrate</name>
    </ligand>
</feature>
<keyword evidence="3 4" id="KW-0456">Lyase</keyword>
<evidence type="ECO:0000256" key="1">
    <source>
        <dbReference type="ARBA" id="ARBA00022490"/>
    </source>
</evidence>
<dbReference type="GO" id="GO:0005829">
    <property type="term" value="C:cytosol"/>
    <property type="evidence" value="ECO:0007669"/>
    <property type="project" value="TreeGrafter"/>
</dbReference>
<dbReference type="EMBL" id="AMRG01000013">
    <property type="protein sequence ID" value="EKE81506.1"/>
    <property type="molecule type" value="Genomic_DNA"/>
</dbReference>
<dbReference type="OrthoDB" id="9789493at2"/>
<dbReference type="GO" id="GO:0042866">
    <property type="term" value="P:pyruvate biosynthetic process"/>
    <property type="evidence" value="ECO:0007669"/>
    <property type="project" value="UniProtKB-UniRule"/>
</dbReference>
<sequence length="186" mass="21025">MRDVTLEFPCGSPAQWRPAETMELSREQQCWLLDPQSLTAKLKHRSRQFRVSLIGQQFAQLFADEQRSLQVTDAAVVREVLLCCDNQPWVFARSILPESTLGEEQLGLAQLGDNPLGEHLFRQPDLTRSDIEVSRFPTDSAMARLNTQLTGRHHALFGRRSIFSAAGQQCLVAEIFLSPCPLYQAQ</sequence>
<accession>K2JDM9</accession>
<dbReference type="HAMAP" id="MF_01632">
    <property type="entry name" value="UbiC"/>
    <property type="match status" value="1"/>
</dbReference>
<dbReference type="PATRIC" id="fig|740709.3.peg.2128"/>
<dbReference type="EC" id="4.1.3.40" evidence="4"/>
<dbReference type="SUPFAM" id="SSF64288">
    <property type="entry name" value="Chorismate lyase-like"/>
    <property type="match status" value="1"/>
</dbReference>
<dbReference type="AlphaFoldDB" id="K2JDM9"/>
<name>K2JDM9_9GAMM</name>
<dbReference type="UniPathway" id="UPA00232"/>
<reference evidence="5 6" key="1">
    <citation type="journal article" date="2012" name="J. Bacteriol.">
        <title>Genome Sequence of Idiomarina xiamenensis Type Strain 10-D-4.</title>
        <authorList>
            <person name="Lai Q."/>
            <person name="Wang L."/>
            <person name="Wang W."/>
            <person name="Shao Z."/>
        </authorList>
    </citation>
    <scope>NUCLEOTIDE SEQUENCE [LARGE SCALE GENOMIC DNA]</scope>
    <source>
        <strain evidence="5 6">10-D-4</strain>
    </source>
</reference>
<comment type="caution">
    <text evidence="4">Lacks conserved residue(s) required for the propagation of feature annotation.</text>
</comment>
<keyword evidence="2 4" id="KW-0831">Ubiquinone biosynthesis</keyword>
<keyword evidence="1 4" id="KW-0963">Cytoplasm</keyword>